<dbReference type="AlphaFoldDB" id="W9ZQJ6"/>
<evidence type="ECO:0000256" key="1">
    <source>
        <dbReference type="SAM" id="Phobius"/>
    </source>
</evidence>
<reference evidence="2" key="1">
    <citation type="submission" date="2012-04" db="EMBL/GenBank/DDBJ databases">
        <title>The Genome Sequence of Fusarium oxysporum melonis.</title>
        <authorList>
            <consortium name="The Broad Institute Genome Sequencing Platform"/>
            <person name="Ma L.-J."/>
            <person name="Gale L.R."/>
            <person name="Schwartz D.C."/>
            <person name="Zhou S."/>
            <person name="Corby-Kistler H."/>
            <person name="Young S.K."/>
            <person name="Zeng Q."/>
            <person name="Gargeya S."/>
            <person name="Fitzgerald M."/>
            <person name="Haas B."/>
            <person name="Abouelleil A."/>
            <person name="Alvarado L."/>
            <person name="Arachchi H.M."/>
            <person name="Berlin A."/>
            <person name="Brown A."/>
            <person name="Chapman S.B."/>
            <person name="Chen Z."/>
            <person name="Dunbar C."/>
            <person name="Freedman E."/>
            <person name="Gearin G."/>
            <person name="Goldberg J."/>
            <person name="Griggs A."/>
            <person name="Gujja S."/>
            <person name="Heiman D."/>
            <person name="Howarth C."/>
            <person name="Larson L."/>
            <person name="Lui A."/>
            <person name="MacDonald P.J.P."/>
            <person name="Montmayeur A."/>
            <person name="Murphy C."/>
            <person name="Neiman D."/>
            <person name="Pearson M."/>
            <person name="Priest M."/>
            <person name="Roberts A."/>
            <person name="Saif S."/>
            <person name="Shea T."/>
            <person name="Shenoy N."/>
            <person name="Sisk P."/>
            <person name="Stolte C."/>
            <person name="Sykes S."/>
            <person name="Wortman J."/>
            <person name="Nusbaum C."/>
            <person name="Birren B."/>
        </authorList>
    </citation>
    <scope>NUCLEOTIDE SEQUENCE</scope>
    <source>
        <strain evidence="2">26406</strain>
    </source>
</reference>
<dbReference type="Proteomes" id="UP000030703">
    <property type="component" value="Unassembled WGS sequence"/>
</dbReference>
<name>W9ZQJ6_FUSOX</name>
<reference evidence="2" key="2">
    <citation type="submission" date="2014-02" db="EMBL/GenBank/DDBJ databases">
        <title>Annotation of the Genome Sequence of Fusarium oxysporum f. sp. melonis 26406.</title>
        <authorList>
            <consortium name="The Broad Institute Genomics Platform"/>
            <person name="Ma L.-J."/>
            <person name="Corby-Kistler H."/>
            <person name="Broz K."/>
            <person name="Gale L.R."/>
            <person name="Jonkers W."/>
            <person name="O'Donnell K."/>
            <person name="Ploetz R."/>
            <person name="Steinberg C."/>
            <person name="Schwartz D.C."/>
            <person name="VanEtten H."/>
            <person name="Zhou S."/>
            <person name="Young S.K."/>
            <person name="Zeng Q."/>
            <person name="Gargeya S."/>
            <person name="Fitzgerald M."/>
            <person name="Abouelleil A."/>
            <person name="Alvarado L."/>
            <person name="Chapman S.B."/>
            <person name="Gainer-Dewar J."/>
            <person name="Goldberg J."/>
            <person name="Griggs A."/>
            <person name="Gujja S."/>
            <person name="Hansen M."/>
            <person name="Howarth C."/>
            <person name="Imamovic A."/>
            <person name="Ireland A."/>
            <person name="Larimer J."/>
            <person name="McCowan C."/>
            <person name="Murphy C."/>
            <person name="Pearson M."/>
            <person name="Poon T.W."/>
            <person name="Priest M."/>
            <person name="Roberts A."/>
            <person name="Saif S."/>
            <person name="Shea T."/>
            <person name="Sykes S."/>
            <person name="Wortman J."/>
            <person name="Nusbaum C."/>
            <person name="Birren B."/>
        </authorList>
    </citation>
    <scope>NUCLEOTIDE SEQUENCE</scope>
    <source>
        <strain evidence="2">26406</strain>
    </source>
</reference>
<dbReference type="VEuPathDB" id="FungiDB:FOMG_19813"/>
<keyword evidence="1" id="KW-0472">Membrane</keyword>
<gene>
    <name evidence="2" type="ORF">FOMG_19813</name>
</gene>
<dbReference type="HOGENOM" id="CLU_3353508_0_0_1"/>
<feature type="non-terminal residue" evidence="2">
    <location>
        <position position="37"/>
    </location>
</feature>
<organism evidence="2">
    <name type="scientific">Fusarium oxysporum f. sp. melonis 26406</name>
    <dbReference type="NCBI Taxonomy" id="1089452"/>
    <lineage>
        <taxon>Eukaryota</taxon>
        <taxon>Fungi</taxon>
        <taxon>Dikarya</taxon>
        <taxon>Ascomycota</taxon>
        <taxon>Pezizomycotina</taxon>
        <taxon>Sordariomycetes</taxon>
        <taxon>Hypocreomycetidae</taxon>
        <taxon>Hypocreales</taxon>
        <taxon>Nectriaceae</taxon>
        <taxon>Fusarium</taxon>
        <taxon>Fusarium oxysporum species complex</taxon>
    </lineage>
</organism>
<keyword evidence="1" id="KW-1133">Transmembrane helix</keyword>
<feature type="transmembrane region" description="Helical" evidence="1">
    <location>
        <begin position="6"/>
        <end position="28"/>
    </location>
</feature>
<proteinExistence type="predicted"/>
<evidence type="ECO:0000313" key="2">
    <source>
        <dbReference type="EMBL" id="EXK23406.1"/>
    </source>
</evidence>
<protein>
    <submittedName>
        <fullName evidence="2">Uncharacterized protein</fullName>
    </submittedName>
</protein>
<keyword evidence="1" id="KW-0812">Transmembrane</keyword>
<accession>W9ZQJ6</accession>
<sequence>MNDIVYFGLPLCSHQSIAAVLVMIMFLAGAPKLLRVL</sequence>
<dbReference type="EMBL" id="KI980926">
    <property type="protein sequence ID" value="EXK23406.1"/>
    <property type="molecule type" value="Genomic_DNA"/>
</dbReference>